<reference evidence="2" key="1">
    <citation type="journal article" date="1997" name="Gene">
        <title>The complete nucleotide sequence and functional organization of Bacillus subtilis bacteriophage SPP1.</title>
        <authorList>
            <person name="Alonso J.C."/>
            <person name="Luder G."/>
            <person name="Stiege A.C."/>
            <person name="Chai S."/>
            <person name="Weise F."/>
            <person name="Trautner T.A."/>
        </authorList>
    </citation>
    <scope>NUCLEOTIDE SEQUENCE [LARGE SCALE GENOMIC DNA]</scope>
</reference>
<dbReference type="PIR" id="T42278">
    <property type="entry name" value="T42278"/>
</dbReference>
<accession>O48443</accession>
<dbReference type="KEGG" id="vg:955292"/>
<evidence type="ECO:0000313" key="1">
    <source>
        <dbReference type="EMBL" id="CAA66588.1"/>
    </source>
</evidence>
<proteinExistence type="predicted"/>
<protein>
    <submittedName>
        <fullName evidence="1">Bacteriophage SPP1 complete nucleotide sequence</fullName>
    </submittedName>
</protein>
<organism evidence="1 2">
    <name type="scientific">Bacillus phage SPP1</name>
    <name type="common">Bacteriophage SPP1</name>
    <dbReference type="NCBI Taxonomy" id="10724"/>
    <lineage>
        <taxon>Viruses</taxon>
        <taxon>Duplodnaviria</taxon>
        <taxon>Heunggongvirae</taxon>
        <taxon>Uroviricota</taxon>
        <taxon>Caudoviricetes</taxon>
        <taxon>Trautnerviridae</taxon>
        <taxon>Polsinellivirinae</taxon>
        <taxon>Rivavirus</taxon>
        <taxon>Rivavirus SPP1</taxon>
    </lineage>
</organism>
<keyword evidence="2" id="KW-1185">Reference proteome</keyword>
<dbReference type="RefSeq" id="NP_690669.1">
    <property type="nucleotide sequence ID" value="NC_004166.2"/>
</dbReference>
<dbReference type="EMBL" id="X97918">
    <property type="protein sequence ID" value="CAA66588.1"/>
    <property type="molecule type" value="Genomic_DNA"/>
</dbReference>
<evidence type="ECO:0000313" key="2">
    <source>
        <dbReference type="Proteomes" id="UP000002559"/>
    </source>
</evidence>
<feature type="non-terminal residue" evidence="1">
    <location>
        <position position="1"/>
    </location>
</feature>
<organismHost>
    <name type="scientific">Bacillus subtilis</name>
    <dbReference type="NCBI Taxonomy" id="1423"/>
</organismHost>
<dbReference type="Proteomes" id="UP000002559">
    <property type="component" value="Segment"/>
</dbReference>
<dbReference type="GeneID" id="955292"/>
<sequence>LACTGFPSVSRSRPCPYRGLLRLPIPPPCFVRAIPEPFATLDHPLCRLCHLMNVTPPVIYNYLIKNVLV</sequence>
<name>O48443_BPSPP</name>